<comment type="similarity">
    <text evidence="2">Belongs to the strictosidine synthase family.</text>
</comment>
<evidence type="ECO:0000313" key="7">
    <source>
        <dbReference type="Proteomes" id="UP001227230"/>
    </source>
</evidence>
<keyword evidence="7" id="KW-1185">Reference proteome</keyword>
<evidence type="ECO:0000313" key="6">
    <source>
        <dbReference type="EMBL" id="WJZ97478.1"/>
    </source>
</evidence>
<keyword evidence="4" id="KW-0325">Glycoprotein</keyword>
<gene>
    <name evidence="6" type="ORF">VitviT2T_016080</name>
</gene>
<evidence type="ECO:0000256" key="2">
    <source>
        <dbReference type="ARBA" id="ARBA00009191"/>
    </source>
</evidence>
<dbReference type="PANTHER" id="PTHR10426">
    <property type="entry name" value="STRICTOSIDINE SYNTHASE-RELATED"/>
    <property type="match status" value="1"/>
</dbReference>
<feature type="domain" description="Strictosidine synthase conserved region" evidence="5">
    <location>
        <begin position="246"/>
        <end position="333"/>
    </location>
</feature>
<comment type="subcellular location">
    <subcellularLocation>
        <location evidence="1">Vacuole</location>
    </subcellularLocation>
</comment>
<dbReference type="PANTHER" id="PTHR10426:SF86">
    <property type="entry name" value="PROTEIN STRICTOSIDINE SYNTHASE-LIKE 10-LIKE"/>
    <property type="match status" value="1"/>
</dbReference>
<evidence type="ECO:0000256" key="3">
    <source>
        <dbReference type="ARBA" id="ARBA00022554"/>
    </source>
</evidence>
<dbReference type="InterPro" id="IPR011009">
    <property type="entry name" value="Kinase-like_dom_sf"/>
</dbReference>
<organism evidence="6 7">
    <name type="scientific">Vitis vinifera</name>
    <name type="common">Grape</name>
    <dbReference type="NCBI Taxonomy" id="29760"/>
    <lineage>
        <taxon>Eukaryota</taxon>
        <taxon>Viridiplantae</taxon>
        <taxon>Streptophyta</taxon>
        <taxon>Embryophyta</taxon>
        <taxon>Tracheophyta</taxon>
        <taxon>Spermatophyta</taxon>
        <taxon>Magnoliopsida</taxon>
        <taxon>eudicotyledons</taxon>
        <taxon>Gunneridae</taxon>
        <taxon>Pentapetalae</taxon>
        <taxon>rosids</taxon>
        <taxon>Vitales</taxon>
        <taxon>Vitaceae</taxon>
        <taxon>Viteae</taxon>
        <taxon>Vitis</taxon>
    </lineage>
</organism>
<name>A0ABY9CS08_VITVI</name>
<dbReference type="Gene3D" id="1.10.510.10">
    <property type="entry name" value="Transferase(Phosphotransferase) domain 1"/>
    <property type="match status" value="1"/>
</dbReference>
<dbReference type="Pfam" id="PF03088">
    <property type="entry name" value="Str_synth"/>
    <property type="match status" value="1"/>
</dbReference>
<dbReference type="InterPro" id="IPR018119">
    <property type="entry name" value="Strictosidine_synth_cons-reg"/>
</dbReference>
<dbReference type="InterPro" id="IPR011042">
    <property type="entry name" value="6-blade_b-propeller_TolB-like"/>
</dbReference>
<dbReference type="Gene3D" id="2.120.10.30">
    <property type="entry name" value="TolB, C-terminal domain"/>
    <property type="match status" value="1"/>
</dbReference>
<dbReference type="SUPFAM" id="SSF63829">
    <property type="entry name" value="Calcium-dependent phosphotriesterase"/>
    <property type="match status" value="1"/>
</dbReference>
<evidence type="ECO:0000256" key="1">
    <source>
        <dbReference type="ARBA" id="ARBA00004116"/>
    </source>
</evidence>
<evidence type="ECO:0000259" key="5">
    <source>
        <dbReference type="Pfam" id="PF03088"/>
    </source>
</evidence>
<reference evidence="6 7" key="1">
    <citation type="journal article" date="2023" name="Hortic Res">
        <title>The complete reference genome for grapevine (Vitis vinifera L.) genetics and breeding.</title>
        <authorList>
            <person name="Shi X."/>
            <person name="Cao S."/>
            <person name="Wang X."/>
            <person name="Huang S."/>
            <person name="Wang Y."/>
            <person name="Liu Z."/>
            <person name="Liu W."/>
            <person name="Leng X."/>
            <person name="Peng Y."/>
            <person name="Wang N."/>
            <person name="Wang Y."/>
            <person name="Ma Z."/>
            <person name="Xu X."/>
            <person name="Zhang F."/>
            <person name="Xue H."/>
            <person name="Zhong H."/>
            <person name="Wang Y."/>
            <person name="Zhang K."/>
            <person name="Velt A."/>
            <person name="Avia K."/>
            <person name="Holtgrawe D."/>
            <person name="Grimplet J."/>
            <person name="Matus J.T."/>
            <person name="Ware D."/>
            <person name="Wu X."/>
            <person name="Wang H."/>
            <person name="Liu C."/>
            <person name="Fang Y."/>
            <person name="Rustenholz C."/>
            <person name="Cheng Z."/>
            <person name="Xiao H."/>
            <person name="Zhou Y."/>
        </authorList>
    </citation>
    <scope>NUCLEOTIDE SEQUENCE [LARGE SCALE GENOMIC DNA]</scope>
    <source>
        <strain evidence="7">cv. Pinot noir / PN40024</strain>
        <tissue evidence="6">Leaf</tissue>
    </source>
</reference>
<evidence type="ECO:0000256" key="4">
    <source>
        <dbReference type="ARBA" id="ARBA00023180"/>
    </source>
</evidence>
<accession>A0ABY9CS08</accession>
<dbReference type="Pfam" id="PF20067">
    <property type="entry name" value="SSL_N"/>
    <property type="match status" value="1"/>
</dbReference>
<keyword evidence="3" id="KW-0926">Vacuole</keyword>
<protein>
    <recommendedName>
        <fullName evidence="5">Strictosidine synthase conserved region domain-containing protein</fullName>
    </recommendedName>
</protein>
<dbReference type="SUPFAM" id="SSF56112">
    <property type="entry name" value="Protein kinase-like (PK-like)"/>
    <property type="match status" value="1"/>
</dbReference>
<dbReference type="EMBL" id="CP126657">
    <property type="protein sequence ID" value="WJZ97478.1"/>
    <property type="molecule type" value="Genomic_DNA"/>
</dbReference>
<dbReference type="Proteomes" id="UP001227230">
    <property type="component" value="Chromosome 10"/>
</dbReference>
<sequence length="420" mass="46516">MPLSIPPPQLRLTMAAATIPKQGSSYTNVAQGSFRDRFYKTNKVLLTWKQWLEISIGAARGLKHLHQGLECEIIHQDIKTTDISLDEKRVAKFADFRVVLFEVLCAGLAVEGSLMKERSLRGTETKVMQCYAEGVSGPESIAFDCNGDGPYTGISDGRILKWQGSKHGWKEFAITSPFRIPKFCDGSLNPAMEQVCGRPLGLKFNEATCDLYIADAYFGLLVVGQNGGVAKQVAISAEGVPFRFTNALDIDQNTGVVYFTDTSTIFQRWAYAIAMQIGDKTGRLLKYDPRTKEVTVLLRGLSFSNGVALSEDKDFVLVTETTAAKVTRYWLQGQKSQLSDTFTQLVGCPDNIQRNIHGEFWVAQNNCGRPEVKVRPVRLNKEGKIVEELSVDVGPLSEVQEKNNSLWLGSVILSYIGVLN</sequence>
<proteinExistence type="inferred from homology"/>